<dbReference type="GeneTree" id="ENSGT00940000153190"/>
<gene>
    <name evidence="6" type="primary">CCDC18</name>
</gene>
<feature type="region of interest" description="Disordered" evidence="5">
    <location>
        <begin position="210"/>
        <end position="232"/>
    </location>
</feature>
<keyword evidence="7" id="KW-1185">Reference proteome</keyword>
<sequence>MQPAGSRGWGTLLGNAMRSSPGGGAGPDRGAITEVKFSFPFSARAGPGRQERGLNVASSAAGPQARITEAARDKVAEGRGPVCSSALPVPAPWEPARSAFLPMEKQGSSFSLVKNLGKPRQTVEMESNFWTGHKNEDEEEFLLANVVALRSQLKETERSLQNLGEELSSSSEGSHCISHFTEIVGLSLEDLIQPNCSEYQNYSGQKSACKVSHQDRTPQKKSKTKSHSVSAAFNKSMEKENEHLKEKLSILHEQNSSLVSQNYCLMNKIETINLELAQSKTRISLLESALGTHSVNIPLLEEQIVNLEAEVTAQDKVLRDAENKLEYSQKMVVEKEHILQRFKEECKKLKMDLIEQSKQRKRAELQRNEALFNAEELTKALKKYREKITEKLEKVQAEEEVLERNLINCEKEREKLHEKCVAYRNELESTEEQLRLIKEENRSTREEIKCLEEKNTEIVSLLTQSKQKILKLESELTDKEVILKEKKSLISENVELKALTAQQNDRLKLCHQEIEDSREELGTLESIISQLSLSASEKFKLHHSKCQLLSSSTKEANSASCCESNKSLIADLRIKLAMKEAEIQKLQANLTVSKVVQHLSDDQEKENGRLYGLETEPVKLTGNRSEEVRRCQQLELISKQFEKEKRRYTREIEELHAKLTNAKEQNSSLKTSMSQRASQFQIIQEELLEKAAKTSRLEREITKKSSQLSALEKQLEEKTVAFSSAAARNAELEQEIMEKNDQIRNLETSINKEHEHITISFEKAKLIHLEQRKEMEKQIEILQTQLNKKHEQFNEQEKTMSILQQDILCKQQRIESLDQMLIERREEMEKQNVKKDEALKILQNQLTEEMVKGSQLESALDICKEELAVYLSQLDESKDLFEKQLKKKSEEVQRLQKEVKLKNQSLQDTSEQNVLLQQTLHRQQQMLQEETIRNGELEDSQLKLEKQVSKLEQELQKQRENLEEELRKAEGKLNIASQEADLKRQKVTELTSTIRQIKLEMDQCKDELIDMEKELIQLRRDGETKTIQLNQLGITLEQLQSEVNKKTNQVTELEDKLLQSETCHKNALQKIAELEAELQNAHGELKITLRQLQDLREILQNAQLSLEEKYAAIKDLTAELRQCKGEIADKKQELLDMDQALKERNWELKQRAAQVTQLDMTIREHRGEMEQKIIRLEGSLEKSELEIKECNKQIESLDAKLQHSRDELREKEFELLQRDQEINQLKKEIERKEHRLTGIEKTMKNQEKCIADQYKEALDLGQQLRLEREQMQHIHLDLLETRRLLVQAQRETDRLSHELEEVNHLSQEKKLAHQTDQEKWYVSIDTQKSGSQHLSGQLQQLKLELEEAQDTVNNLQQQLQARDEVVRAANEALLVKESQVTRLQTRIAGHERTEGTKQLPVPLVLSTHALFSNQEQDSSRHSYASYFKHRKLRRSISASDLSVKDSDSLDLSKSTLDDFKQILMLQSSVIQDGQKDFFHTTNRLNESSFDPLTYALDEDIASDCNDFQTLRGMLKYINKEMRKSENASTHISLNANSKENQACASVVGRDKD</sequence>
<dbReference type="PANTHER" id="PTHR18875">
    <property type="entry name" value="SARCOMA ANTIGEN NY-SAR-24/CYTOSKELETAL PROTEIN SOJO"/>
    <property type="match status" value="1"/>
</dbReference>
<reference evidence="6" key="2">
    <citation type="submission" date="2025-09" db="UniProtKB">
        <authorList>
            <consortium name="Ensembl"/>
        </authorList>
    </citation>
    <scope>IDENTIFICATION</scope>
</reference>
<evidence type="ECO:0000313" key="6">
    <source>
        <dbReference type="Ensembl" id="ENSCPRP00005023784.1"/>
    </source>
</evidence>
<feature type="coiled-coil region" evidence="4">
    <location>
        <begin position="1331"/>
        <end position="1372"/>
    </location>
</feature>
<evidence type="ECO:0000256" key="2">
    <source>
        <dbReference type="ARBA" id="ARBA00022490"/>
    </source>
</evidence>
<feature type="coiled-coil region" evidence="4">
    <location>
        <begin position="1166"/>
        <end position="1242"/>
    </location>
</feature>
<dbReference type="Gene3D" id="1.10.287.1490">
    <property type="match status" value="1"/>
</dbReference>
<feature type="coiled-coil region" evidence="4">
    <location>
        <begin position="631"/>
        <end position="799"/>
    </location>
</feature>
<reference evidence="6" key="1">
    <citation type="submission" date="2025-08" db="UniProtKB">
        <authorList>
            <consortium name="Ensembl"/>
        </authorList>
    </citation>
    <scope>IDENTIFICATION</scope>
</reference>
<feature type="coiled-coil region" evidence="4">
    <location>
        <begin position="304"/>
        <end position="454"/>
    </location>
</feature>
<dbReference type="GO" id="GO:0005737">
    <property type="term" value="C:cytoplasm"/>
    <property type="evidence" value="ECO:0007669"/>
    <property type="project" value="UniProtKB-SubCell"/>
</dbReference>
<feature type="region of interest" description="Disordered" evidence="5">
    <location>
        <begin position="1"/>
        <end position="65"/>
    </location>
</feature>
<protein>
    <submittedName>
        <fullName evidence="6">Coiled-coil domain containing 18</fullName>
    </submittedName>
</protein>
<evidence type="ECO:0000256" key="1">
    <source>
        <dbReference type="ARBA" id="ARBA00004496"/>
    </source>
</evidence>
<evidence type="ECO:0000256" key="5">
    <source>
        <dbReference type="SAM" id="MobiDB-lite"/>
    </source>
</evidence>
<proteinExistence type="predicted"/>
<evidence type="ECO:0000256" key="4">
    <source>
        <dbReference type="SAM" id="Coils"/>
    </source>
</evidence>
<evidence type="ECO:0000313" key="7">
    <source>
        <dbReference type="Proteomes" id="UP000594220"/>
    </source>
</evidence>
<dbReference type="OMA" id="SKQPWES"/>
<accession>A0A7M4FG21</accession>
<feature type="coiled-coil region" evidence="4">
    <location>
        <begin position="871"/>
        <end position="1133"/>
    </location>
</feature>
<organism evidence="6 7">
    <name type="scientific">Crocodylus porosus</name>
    <name type="common">Saltwater crocodile</name>
    <name type="synonym">Estuarine crocodile</name>
    <dbReference type="NCBI Taxonomy" id="8502"/>
    <lineage>
        <taxon>Eukaryota</taxon>
        <taxon>Metazoa</taxon>
        <taxon>Chordata</taxon>
        <taxon>Craniata</taxon>
        <taxon>Vertebrata</taxon>
        <taxon>Euteleostomi</taxon>
        <taxon>Archelosauria</taxon>
        <taxon>Archosauria</taxon>
        <taxon>Crocodylia</taxon>
        <taxon>Longirostres</taxon>
        <taxon>Crocodylidae</taxon>
        <taxon>Crocodylus</taxon>
    </lineage>
</organism>
<name>A0A7M4FG21_CROPO</name>
<comment type="subcellular location">
    <subcellularLocation>
        <location evidence="1">Cytoplasm</location>
    </subcellularLocation>
</comment>
<keyword evidence="3 4" id="KW-0175">Coiled coil</keyword>
<keyword evidence="2" id="KW-0963">Cytoplasm</keyword>
<dbReference type="Ensembl" id="ENSCPRT00005027769.1">
    <property type="protein sequence ID" value="ENSCPRP00005023784.1"/>
    <property type="gene ID" value="ENSCPRG00005016502.1"/>
</dbReference>
<dbReference type="PANTHER" id="PTHR18875:SF8">
    <property type="entry name" value="COILED-COIL DOMAIN-CONTAINING PROTEIN 18"/>
    <property type="match status" value="1"/>
</dbReference>
<dbReference type="Proteomes" id="UP000594220">
    <property type="component" value="Unplaced"/>
</dbReference>
<evidence type="ECO:0000256" key="3">
    <source>
        <dbReference type="ARBA" id="ARBA00023054"/>
    </source>
</evidence>